<evidence type="ECO:0000313" key="1">
    <source>
        <dbReference type="EMBL" id="KAH7906054.1"/>
    </source>
</evidence>
<gene>
    <name evidence="1" type="ORF">BJ138DRAFT_674845</name>
</gene>
<evidence type="ECO:0000313" key="2">
    <source>
        <dbReference type="Proteomes" id="UP000790377"/>
    </source>
</evidence>
<protein>
    <submittedName>
        <fullName evidence="1">Uncharacterized protein</fullName>
    </submittedName>
</protein>
<name>A0ACB7ZY26_9AGAM</name>
<keyword evidence="2" id="KW-1185">Reference proteome</keyword>
<organism evidence="1 2">
    <name type="scientific">Hygrophoropsis aurantiaca</name>
    <dbReference type="NCBI Taxonomy" id="72124"/>
    <lineage>
        <taxon>Eukaryota</taxon>
        <taxon>Fungi</taxon>
        <taxon>Dikarya</taxon>
        <taxon>Basidiomycota</taxon>
        <taxon>Agaricomycotina</taxon>
        <taxon>Agaricomycetes</taxon>
        <taxon>Agaricomycetidae</taxon>
        <taxon>Boletales</taxon>
        <taxon>Coniophorineae</taxon>
        <taxon>Hygrophoropsidaceae</taxon>
        <taxon>Hygrophoropsis</taxon>
    </lineage>
</organism>
<dbReference type="Proteomes" id="UP000790377">
    <property type="component" value="Unassembled WGS sequence"/>
</dbReference>
<dbReference type="EMBL" id="MU268077">
    <property type="protein sequence ID" value="KAH7906054.1"/>
    <property type="molecule type" value="Genomic_DNA"/>
</dbReference>
<comment type="caution">
    <text evidence="1">The sequence shown here is derived from an EMBL/GenBank/DDBJ whole genome shotgun (WGS) entry which is preliminary data.</text>
</comment>
<accession>A0ACB7ZY26</accession>
<reference evidence="1" key="1">
    <citation type="journal article" date="2021" name="New Phytol.">
        <title>Evolutionary innovations through gain and loss of genes in the ectomycorrhizal Boletales.</title>
        <authorList>
            <person name="Wu G."/>
            <person name="Miyauchi S."/>
            <person name="Morin E."/>
            <person name="Kuo A."/>
            <person name="Drula E."/>
            <person name="Varga T."/>
            <person name="Kohler A."/>
            <person name="Feng B."/>
            <person name="Cao Y."/>
            <person name="Lipzen A."/>
            <person name="Daum C."/>
            <person name="Hundley H."/>
            <person name="Pangilinan J."/>
            <person name="Johnson J."/>
            <person name="Barry K."/>
            <person name="LaButti K."/>
            <person name="Ng V."/>
            <person name="Ahrendt S."/>
            <person name="Min B."/>
            <person name="Choi I.G."/>
            <person name="Park H."/>
            <person name="Plett J.M."/>
            <person name="Magnuson J."/>
            <person name="Spatafora J.W."/>
            <person name="Nagy L.G."/>
            <person name="Henrissat B."/>
            <person name="Grigoriev I.V."/>
            <person name="Yang Z.L."/>
            <person name="Xu J."/>
            <person name="Martin F.M."/>
        </authorList>
    </citation>
    <scope>NUCLEOTIDE SEQUENCE</scope>
    <source>
        <strain evidence="1">ATCC 28755</strain>
    </source>
</reference>
<sequence length="261" mass="28885">MSSVFYAYFRNVNDDVTYRYVAAFASREIADEWWRAVSESSNIRFANSVKRITPQLYTHDPTVYVVYTSLTTPDVAPGFLGKVVFTLLPNRDVVGFVPISSPDMTDHVSGNIFYIRSKANPKYYWYCPPGKSGFVTSGTPIYTSTKNRSRFRVTRIPKYSSTPNGTVMIDDDKIYITLAASADLSVTTRQTPDGISQVILGSSGTMQLGDLNRSFRADSGLILPCSCDSGSNGKGQCTCGSGDLVRELVKTNDGEEWELFN</sequence>
<proteinExistence type="predicted"/>